<feature type="compositionally biased region" description="Low complexity" evidence="1">
    <location>
        <begin position="292"/>
        <end position="311"/>
    </location>
</feature>
<feature type="transmembrane region" description="Helical" evidence="2">
    <location>
        <begin position="754"/>
        <end position="772"/>
    </location>
</feature>
<comment type="caution">
    <text evidence="3">The sequence shown here is derived from an EMBL/GenBank/DDBJ whole genome shotgun (WGS) entry which is preliminary data.</text>
</comment>
<feature type="transmembrane region" description="Helical" evidence="2">
    <location>
        <begin position="940"/>
        <end position="961"/>
    </location>
</feature>
<sequence>MPVVIAEDANEEQAFEEQEPEEEEEEILEWSWSYVAICILMPSLNGLINGFSWSGLSLHYKDMGWPIARSGVGCAIGFAFRAVFQQVQLRAGFWVMVPLGIIHLTAAILGIFYTTEEWAVIVEIACLQCLDSAITIEGLAFDVFGLSENLARQASSTLLACFTISVASAVTIGGVIYDLAGWQGMSTFHAICQACLLLLFVTQPMCLLSFKEFFFPQPEELEDEEDEEITTAGFTGVLPVESTPTKKEAGPAALAAAAELPGQPEPVVEDLEVEELQDIPLPPPVPPIVETPGAGASAASAAGAGPASQGGTESGTARPKLAGLRGSMASQGGTARGSRAPRGTLMSTGGGHRGTVASTGGAARGTVVSGRGSMASFAGAARESQVSRATMLMNRASQTSWALRQSQASGVSGVARHTRGSQMSRSSAFSALSSFSDNFQHHFGASNVLRPSVAQRTGGADPVRRQSVLTALTERTEGTQESEGRSIMGKTKSTKGGLPKDLRLPAALLVLCCFNNTFSYNTEFATFAIFFKEHHGWNSATFASIAQTSGDLIAAVMMKILGGSVDDGVDRTFWRNLISQPYNLSWLLAFWILFNMGMISPFLPLAVTAQVFMGTVYVYTSKFTTDLNLFYSLGDSAVFLSLQVYGKNADALGGCISSFLATWLYDEVSPFAPFFLSTVVSFLILIFYTMGFCRRVGFGDDIETAEAKRGRRLGLRRDSKWSVRVTVVSNSLQQIPQGALLVELTPDGKERTMVWSWMEFFGCIGILLGQGLPTLGETNCASSPETGCYEYFFIALILGFVFLLSNLNLVWQVKERPAKTLTDEAEGFVPSIVGCVSNFPFSILLLSDVVEGFGGNLPLLILPYVLDWIVGKEAAEELVGSVGRLYVIGAMTHMAIRVPMNFAWRWAAGRFGKYYTYMAYEFFYGCHMFLFLIPDKGTTGAILGIILCGTWGIAYAGHWLLYDLVSDVADYDELLTGQRREGQLTMARELVPKICEIPADALPFLLMGYYGYNPDLAEQNESVKWVIRGSISVLPGAAGLLGTMALLFFTLRKKDQHEKIIRGIQQHQAGCVATDPLTGLRLPPIKREGGTVEFEGQKIGREQAILLDHFFASEINWAFQSGDLGKLKWKPVINIVISICLAAPGVWLTIEGWPDLSEGHSSVTPIGIILIGFALIILFFSSARLRQYFRGKHLLSLHDLEVMVAIHKSRNRLPGGEKAVEK</sequence>
<feature type="transmembrane region" description="Helical" evidence="2">
    <location>
        <begin position="671"/>
        <end position="690"/>
    </location>
</feature>
<feature type="transmembrane region" description="Helical" evidence="2">
    <location>
        <begin position="156"/>
        <end position="176"/>
    </location>
</feature>
<name>A0ABP0J5D2_9DINO</name>
<proteinExistence type="predicted"/>
<feature type="compositionally biased region" description="Pro residues" evidence="1">
    <location>
        <begin position="280"/>
        <end position="289"/>
    </location>
</feature>
<dbReference type="EMBL" id="CAXAMN010004447">
    <property type="protein sequence ID" value="CAK9009498.1"/>
    <property type="molecule type" value="Genomic_DNA"/>
</dbReference>
<feature type="region of interest" description="Disordered" evidence="1">
    <location>
        <begin position="474"/>
        <end position="494"/>
    </location>
</feature>
<feature type="transmembrane region" description="Helical" evidence="2">
    <location>
        <begin position="882"/>
        <end position="902"/>
    </location>
</feature>
<dbReference type="Gene3D" id="1.20.1250.20">
    <property type="entry name" value="MFS general substrate transporter like domains"/>
    <property type="match status" value="1"/>
</dbReference>
<feature type="compositionally biased region" description="Basic and acidic residues" evidence="1">
    <location>
        <begin position="474"/>
        <end position="484"/>
    </location>
</feature>
<feature type="transmembrane region" description="Helical" evidence="2">
    <location>
        <begin position="1162"/>
        <end position="1180"/>
    </location>
</feature>
<keyword evidence="2" id="KW-1133">Transmembrane helix</keyword>
<feature type="transmembrane region" description="Helical" evidence="2">
    <location>
        <begin position="91"/>
        <end position="112"/>
    </location>
</feature>
<evidence type="ECO:0000256" key="2">
    <source>
        <dbReference type="SAM" id="Phobius"/>
    </source>
</evidence>
<evidence type="ECO:0000256" key="1">
    <source>
        <dbReference type="SAM" id="MobiDB-lite"/>
    </source>
</evidence>
<feature type="transmembrane region" description="Helical" evidence="2">
    <location>
        <begin position="584"/>
        <end position="603"/>
    </location>
</feature>
<keyword evidence="2" id="KW-0472">Membrane</keyword>
<evidence type="ECO:0000313" key="4">
    <source>
        <dbReference type="Proteomes" id="UP001642484"/>
    </source>
</evidence>
<feature type="transmembrane region" description="Helical" evidence="2">
    <location>
        <begin position="188"/>
        <end position="210"/>
    </location>
</feature>
<feature type="transmembrane region" description="Helical" evidence="2">
    <location>
        <begin position="914"/>
        <end position="933"/>
    </location>
</feature>
<dbReference type="SUPFAM" id="SSF103473">
    <property type="entry name" value="MFS general substrate transporter"/>
    <property type="match status" value="3"/>
</dbReference>
<protein>
    <submittedName>
        <fullName evidence="3">Uncharacterized protein</fullName>
    </submittedName>
</protein>
<feature type="transmembrane region" description="Helical" evidence="2">
    <location>
        <begin position="63"/>
        <end position="84"/>
    </location>
</feature>
<feature type="transmembrane region" description="Helical" evidence="2">
    <location>
        <begin position="792"/>
        <end position="813"/>
    </location>
</feature>
<feature type="transmembrane region" description="Helical" evidence="2">
    <location>
        <begin position="1025"/>
        <end position="1049"/>
    </location>
</feature>
<keyword evidence="2" id="KW-0812">Transmembrane</keyword>
<dbReference type="Proteomes" id="UP001642484">
    <property type="component" value="Unassembled WGS sequence"/>
</dbReference>
<feature type="region of interest" description="Disordered" evidence="1">
    <location>
        <begin position="278"/>
        <end position="367"/>
    </location>
</feature>
<reference evidence="3 4" key="1">
    <citation type="submission" date="2024-02" db="EMBL/GenBank/DDBJ databases">
        <authorList>
            <person name="Chen Y."/>
            <person name="Shah S."/>
            <person name="Dougan E. K."/>
            <person name="Thang M."/>
            <person name="Chan C."/>
        </authorList>
    </citation>
    <scope>NUCLEOTIDE SEQUENCE [LARGE SCALE GENOMIC DNA]</scope>
</reference>
<dbReference type="InterPro" id="IPR036259">
    <property type="entry name" value="MFS_trans_sf"/>
</dbReference>
<gene>
    <name evidence="3" type="ORF">CCMP2556_LOCUS9691</name>
</gene>
<accession>A0ABP0J5D2</accession>
<keyword evidence="4" id="KW-1185">Reference proteome</keyword>
<feature type="transmembrane region" description="Helical" evidence="2">
    <location>
        <begin position="1132"/>
        <end position="1150"/>
    </location>
</feature>
<dbReference type="Pfam" id="PF13347">
    <property type="entry name" value="MFS_2"/>
    <property type="match status" value="1"/>
</dbReference>
<evidence type="ECO:0000313" key="3">
    <source>
        <dbReference type="EMBL" id="CAK9009498.1"/>
    </source>
</evidence>
<organism evidence="3 4">
    <name type="scientific">Durusdinium trenchii</name>
    <dbReference type="NCBI Taxonomy" id="1381693"/>
    <lineage>
        <taxon>Eukaryota</taxon>
        <taxon>Sar</taxon>
        <taxon>Alveolata</taxon>
        <taxon>Dinophyceae</taxon>
        <taxon>Suessiales</taxon>
        <taxon>Symbiodiniaceae</taxon>
        <taxon>Durusdinium</taxon>
    </lineage>
</organism>